<organism evidence="1">
    <name type="scientific">Arundo donax</name>
    <name type="common">Giant reed</name>
    <name type="synonym">Donax arundinaceus</name>
    <dbReference type="NCBI Taxonomy" id="35708"/>
    <lineage>
        <taxon>Eukaryota</taxon>
        <taxon>Viridiplantae</taxon>
        <taxon>Streptophyta</taxon>
        <taxon>Embryophyta</taxon>
        <taxon>Tracheophyta</taxon>
        <taxon>Spermatophyta</taxon>
        <taxon>Magnoliopsida</taxon>
        <taxon>Liliopsida</taxon>
        <taxon>Poales</taxon>
        <taxon>Poaceae</taxon>
        <taxon>PACMAD clade</taxon>
        <taxon>Arundinoideae</taxon>
        <taxon>Arundineae</taxon>
        <taxon>Arundo</taxon>
    </lineage>
</organism>
<evidence type="ECO:0000313" key="1">
    <source>
        <dbReference type="EMBL" id="JAE34352.1"/>
    </source>
</evidence>
<proteinExistence type="predicted"/>
<dbReference type="EMBL" id="GBRH01163544">
    <property type="protein sequence ID" value="JAE34352.1"/>
    <property type="molecule type" value="Transcribed_RNA"/>
</dbReference>
<name>A0A0A9HC71_ARUDO</name>
<reference evidence="1" key="1">
    <citation type="submission" date="2014-09" db="EMBL/GenBank/DDBJ databases">
        <authorList>
            <person name="Magalhaes I.L.F."/>
            <person name="Oliveira U."/>
            <person name="Santos F.R."/>
            <person name="Vidigal T.H.D.A."/>
            <person name="Brescovit A.D."/>
            <person name="Santos A.J."/>
        </authorList>
    </citation>
    <scope>NUCLEOTIDE SEQUENCE</scope>
    <source>
        <tissue evidence="1">Shoot tissue taken approximately 20 cm above the soil surface</tissue>
    </source>
</reference>
<protein>
    <submittedName>
        <fullName evidence="1">Uncharacterized protein</fullName>
    </submittedName>
</protein>
<accession>A0A0A9HC71</accession>
<reference evidence="1" key="2">
    <citation type="journal article" date="2015" name="Data Brief">
        <title>Shoot transcriptome of the giant reed, Arundo donax.</title>
        <authorList>
            <person name="Barrero R.A."/>
            <person name="Guerrero F.D."/>
            <person name="Moolhuijzen P."/>
            <person name="Goolsby J.A."/>
            <person name="Tidwell J."/>
            <person name="Bellgard S.E."/>
            <person name="Bellgard M.I."/>
        </authorList>
    </citation>
    <scope>NUCLEOTIDE SEQUENCE</scope>
    <source>
        <tissue evidence="1">Shoot tissue taken approximately 20 cm above the soil surface</tissue>
    </source>
</reference>
<sequence length="85" mass="9498">MFTFCTAMASTLRCLSDFLSWIEDGASTPAFPAEWLVVRDAVHPVAEHCRADNHSSHHMLLICSCSYLVMILWHNGHLHCLTVAA</sequence>
<dbReference type="AlphaFoldDB" id="A0A0A9HC71"/>